<organism evidence="1 2">
    <name type="scientific">Chrysemys picta bellii</name>
    <name type="common">Western painted turtle</name>
    <name type="synonym">Emys bellii</name>
    <dbReference type="NCBI Taxonomy" id="8478"/>
    <lineage>
        <taxon>Eukaryota</taxon>
        <taxon>Metazoa</taxon>
        <taxon>Chordata</taxon>
        <taxon>Craniata</taxon>
        <taxon>Vertebrata</taxon>
        <taxon>Euteleostomi</taxon>
        <taxon>Archelosauria</taxon>
        <taxon>Testudinata</taxon>
        <taxon>Testudines</taxon>
        <taxon>Cryptodira</taxon>
        <taxon>Durocryptodira</taxon>
        <taxon>Testudinoidea</taxon>
        <taxon>Emydidae</taxon>
        <taxon>Chrysemys</taxon>
    </lineage>
</organism>
<protein>
    <submittedName>
        <fullName evidence="1">Uncharacterized protein</fullName>
    </submittedName>
</protein>
<evidence type="ECO:0000313" key="2">
    <source>
        <dbReference type="Proteomes" id="UP000694380"/>
    </source>
</evidence>
<evidence type="ECO:0000313" key="1">
    <source>
        <dbReference type="Ensembl" id="ENSCPBP00000008463.1"/>
    </source>
</evidence>
<keyword evidence="2" id="KW-1185">Reference proteome</keyword>
<dbReference type="Ensembl" id="ENSCPBT00000010167.1">
    <property type="protein sequence ID" value="ENSCPBP00000008463.1"/>
    <property type="gene ID" value="ENSCPBG00000006602.1"/>
</dbReference>
<reference evidence="1" key="1">
    <citation type="submission" date="2025-08" db="UniProtKB">
        <authorList>
            <consortium name="Ensembl"/>
        </authorList>
    </citation>
    <scope>IDENTIFICATION</scope>
</reference>
<accession>A0A8C3FG49</accession>
<dbReference type="AlphaFoldDB" id="A0A8C3FG49"/>
<dbReference type="Proteomes" id="UP000694380">
    <property type="component" value="Unplaced"/>
</dbReference>
<sequence>ARSHLPSPPQLTQQVVAFKPLVSLQHFHKGIHLLPCCWDEEVRVEARRHTVLFTRRPPTAARTSQWTRPGLSPPRWAQLCGRPFPRALLPPAPRLYKVEADSQQSLLATALAHEGVTSPMLWRHPSLRARRMLS</sequence>
<reference evidence="1" key="2">
    <citation type="submission" date="2025-09" db="UniProtKB">
        <authorList>
            <consortium name="Ensembl"/>
        </authorList>
    </citation>
    <scope>IDENTIFICATION</scope>
</reference>
<proteinExistence type="predicted"/>
<name>A0A8C3FG49_CHRPI</name>